<organism evidence="2 3">
    <name type="scientific">Austropuccinia psidii MF-1</name>
    <dbReference type="NCBI Taxonomy" id="1389203"/>
    <lineage>
        <taxon>Eukaryota</taxon>
        <taxon>Fungi</taxon>
        <taxon>Dikarya</taxon>
        <taxon>Basidiomycota</taxon>
        <taxon>Pucciniomycotina</taxon>
        <taxon>Pucciniomycetes</taxon>
        <taxon>Pucciniales</taxon>
        <taxon>Sphaerophragmiaceae</taxon>
        <taxon>Austropuccinia</taxon>
    </lineage>
</organism>
<feature type="compositionally biased region" description="Polar residues" evidence="1">
    <location>
        <begin position="84"/>
        <end position="98"/>
    </location>
</feature>
<gene>
    <name evidence="2" type="ORF">O181_122715</name>
</gene>
<comment type="caution">
    <text evidence="2">The sequence shown here is derived from an EMBL/GenBank/DDBJ whole genome shotgun (WGS) entry which is preliminary data.</text>
</comment>
<feature type="compositionally biased region" description="Basic residues" evidence="1">
    <location>
        <begin position="104"/>
        <end position="118"/>
    </location>
</feature>
<keyword evidence="3" id="KW-1185">Reference proteome</keyword>
<evidence type="ECO:0000256" key="1">
    <source>
        <dbReference type="SAM" id="MobiDB-lite"/>
    </source>
</evidence>
<name>A0A9Q3KPS4_9BASI</name>
<proteinExistence type="predicted"/>
<reference evidence="2" key="1">
    <citation type="submission" date="2021-03" db="EMBL/GenBank/DDBJ databases">
        <title>Draft genome sequence of rust myrtle Austropuccinia psidii MF-1, a brazilian biotype.</title>
        <authorList>
            <person name="Quecine M.C."/>
            <person name="Pachon D.M.R."/>
            <person name="Bonatelli M.L."/>
            <person name="Correr F.H."/>
            <person name="Franceschini L.M."/>
            <person name="Leite T.F."/>
            <person name="Margarido G.R.A."/>
            <person name="Almeida C.A."/>
            <person name="Ferrarezi J.A."/>
            <person name="Labate C.A."/>
        </authorList>
    </citation>
    <scope>NUCLEOTIDE SEQUENCE</scope>
    <source>
        <strain evidence="2">MF-1</strain>
    </source>
</reference>
<evidence type="ECO:0000313" key="2">
    <source>
        <dbReference type="EMBL" id="MBW0583000.1"/>
    </source>
</evidence>
<sequence>MEDSRTSTSSHRLATPFDILFESPEAEITAIPVFRPESFPTGNGQDISVSVQELVYGCKAAGVVKKPKHFVRGPEERVFPKEGQNPSGSSQASTSKNLPQKVPNKGKQKSKGKAKPKGNRPYQQNYKTPQKEKISLDNVFNISRTLMEVKNKEEERMRSPFQRNRLCKACISC</sequence>
<accession>A0A9Q3KPS4</accession>
<protein>
    <submittedName>
        <fullName evidence="2">Uncharacterized protein</fullName>
    </submittedName>
</protein>
<feature type="region of interest" description="Disordered" evidence="1">
    <location>
        <begin position="67"/>
        <end position="134"/>
    </location>
</feature>
<dbReference type="AlphaFoldDB" id="A0A9Q3KPS4"/>
<evidence type="ECO:0000313" key="3">
    <source>
        <dbReference type="Proteomes" id="UP000765509"/>
    </source>
</evidence>
<dbReference type="EMBL" id="AVOT02114006">
    <property type="protein sequence ID" value="MBW0583000.1"/>
    <property type="molecule type" value="Genomic_DNA"/>
</dbReference>
<dbReference type="Proteomes" id="UP000765509">
    <property type="component" value="Unassembled WGS sequence"/>
</dbReference>